<dbReference type="SUPFAM" id="SSF53323">
    <property type="entry name" value="Pyruvate-ferredoxin oxidoreductase, PFOR, domain III"/>
    <property type="match status" value="1"/>
</dbReference>
<evidence type="ECO:0000313" key="3">
    <source>
        <dbReference type="EMBL" id="EFV42560.1"/>
    </source>
</evidence>
<dbReference type="InterPro" id="IPR019752">
    <property type="entry name" value="Pyrv/ketoisovalerate_OxRed_cat"/>
</dbReference>
<dbReference type="EMBL" id="ADCP02000001">
    <property type="protein sequence ID" value="EFV42560.1"/>
    <property type="molecule type" value="Genomic_DNA"/>
</dbReference>
<evidence type="ECO:0000256" key="1">
    <source>
        <dbReference type="ARBA" id="ARBA00023002"/>
    </source>
</evidence>
<protein>
    <submittedName>
        <fullName evidence="3">Indolepyruvate ferredoxin oxidoreductase, beta subunit</fullName>
    </submittedName>
</protein>
<reference evidence="3 4" key="2">
    <citation type="submission" date="2013-04" db="EMBL/GenBank/DDBJ databases">
        <title>The Genome Sequence of Bilophila wadsworthia 3_1_6.</title>
        <authorList>
            <consortium name="The Broad Institute Genomics Platform"/>
            <person name="Earl A."/>
            <person name="Ward D."/>
            <person name="Feldgarden M."/>
            <person name="Gevers D."/>
            <person name="Sibley C."/>
            <person name="Strauss J."/>
            <person name="Allen-Vercoe E."/>
            <person name="Walker B."/>
            <person name="Young S."/>
            <person name="Zeng Q."/>
            <person name="Gargeya S."/>
            <person name="Fitzgerald M."/>
            <person name="Haas B."/>
            <person name="Abouelleil A."/>
            <person name="Allen A.W."/>
            <person name="Alvarado L."/>
            <person name="Arachchi H.M."/>
            <person name="Berlin A.M."/>
            <person name="Chapman S.B."/>
            <person name="Gainer-Dewar J."/>
            <person name="Goldberg J."/>
            <person name="Griggs A."/>
            <person name="Gujja S."/>
            <person name="Hansen M."/>
            <person name="Howarth C."/>
            <person name="Imamovic A."/>
            <person name="Ireland A."/>
            <person name="Larimer J."/>
            <person name="McCowan C."/>
            <person name="Murphy C."/>
            <person name="Pearson M."/>
            <person name="Poon T.W."/>
            <person name="Priest M."/>
            <person name="Roberts A."/>
            <person name="Saif S."/>
            <person name="Shea T."/>
            <person name="Sisk P."/>
            <person name="Sykes S."/>
            <person name="Wortman J."/>
            <person name="Nusbaum C."/>
            <person name="Birren B."/>
        </authorList>
    </citation>
    <scope>NUCLEOTIDE SEQUENCE [LARGE SCALE GENOMIC DNA]</scope>
    <source>
        <strain evidence="3 4">3_1_6</strain>
    </source>
</reference>
<keyword evidence="3" id="KW-0670">Pyruvate</keyword>
<dbReference type="Pfam" id="PF01558">
    <property type="entry name" value="POR"/>
    <property type="match status" value="1"/>
</dbReference>
<accession>E5YBP7</accession>
<dbReference type="OrthoDB" id="9800445at2"/>
<dbReference type="RefSeq" id="WP_005030676.1">
    <property type="nucleotide sequence ID" value="NZ_KE150238.1"/>
</dbReference>
<proteinExistence type="predicted"/>
<dbReference type="GeneID" id="78084379"/>
<dbReference type="AlphaFoldDB" id="E5YBP7"/>
<sequence length="194" mass="20855">MQTTRFLITGVGGQGTILASDVLAEVGLRLGYDAKKSDILGLAVRGGSVVSHIIWSGKVRAPMIDEGSADYYISFEWLEGLRRMAYTNPDTVILANDWRIDPVAVSSGQAEYPAVEGIRNTMRERCAALHVLPATPMAVDMGNARVFNSIIMGKLSLLVGGDGDVWRSAVADTVAPKVRDLNVRAFDAGRSFGL</sequence>
<dbReference type="GO" id="GO:0016903">
    <property type="term" value="F:oxidoreductase activity, acting on the aldehyde or oxo group of donors"/>
    <property type="evidence" value="ECO:0007669"/>
    <property type="project" value="InterPro"/>
</dbReference>
<dbReference type="STRING" id="563192.HMPREF0179_03621"/>
<keyword evidence="1" id="KW-0560">Oxidoreductase</keyword>
<name>E5YBP7_BILW3</name>
<organism evidence="3 4">
    <name type="scientific">Bilophila wadsworthia (strain 3_1_6)</name>
    <dbReference type="NCBI Taxonomy" id="563192"/>
    <lineage>
        <taxon>Bacteria</taxon>
        <taxon>Pseudomonadati</taxon>
        <taxon>Thermodesulfobacteriota</taxon>
        <taxon>Desulfovibrionia</taxon>
        <taxon>Desulfovibrionales</taxon>
        <taxon>Desulfovibrionaceae</taxon>
        <taxon>Bilophila</taxon>
    </lineage>
</organism>
<dbReference type="InterPro" id="IPR052198">
    <property type="entry name" value="IorB_Oxidoreductase"/>
</dbReference>
<dbReference type="eggNOG" id="COG1014">
    <property type="taxonomic scope" value="Bacteria"/>
</dbReference>
<feature type="domain" description="Pyruvate/ketoisovalerate oxidoreductase catalytic" evidence="2">
    <location>
        <begin position="12"/>
        <end position="190"/>
    </location>
</feature>
<evidence type="ECO:0000313" key="4">
    <source>
        <dbReference type="Proteomes" id="UP000006034"/>
    </source>
</evidence>
<dbReference type="PANTHER" id="PTHR43854">
    <property type="entry name" value="INDOLEPYRUVATE OXIDOREDUCTASE SUBUNIT IORB"/>
    <property type="match status" value="1"/>
</dbReference>
<gene>
    <name evidence="3" type="ORF">HMPREF0179_03621</name>
</gene>
<dbReference type="Gene3D" id="3.40.920.10">
    <property type="entry name" value="Pyruvate-ferredoxin oxidoreductase, PFOR, domain III"/>
    <property type="match status" value="1"/>
</dbReference>
<dbReference type="HOGENOM" id="CLU_087284_1_1_7"/>
<dbReference type="PANTHER" id="PTHR43854:SF1">
    <property type="entry name" value="INDOLEPYRUVATE OXIDOREDUCTASE SUBUNIT IORB"/>
    <property type="match status" value="1"/>
</dbReference>
<comment type="caution">
    <text evidence="3">The sequence shown here is derived from an EMBL/GenBank/DDBJ whole genome shotgun (WGS) entry which is preliminary data.</text>
</comment>
<dbReference type="InterPro" id="IPR002869">
    <property type="entry name" value="Pyrv_flavodox_OxRed_cen"/>
</dbReference>
<dbReference type="Proteomes" id="UP000006034">
    <property type="component" value="Unassembled WGS sequence"/>
</dbReference>
<reference evidence="3 4" key="1">
    <citation type="submission" date="2010-10" db="EMBL/GenBank/DDBJ databases">
        <authorList>
            <consortium name="The Broad Institute Genome Sequencing Platform"/>
            <person name="Ward D."/>
            <person name="Earl A."/>
            <person name="Feldgarden M."/>
            <person name="Young S.K."/>
            <person name="Gargeya S."/>
            <person name="Zeng Q."/>
            <person name="Alvarado L."/>
            <person name="Berlin A."/>
            <person name="Bochicchio J."/>
            <person name="Chapman S.B."/>
            <person name="Chen Z."/>
            <person name="Freedman E."/>
            <person name="Gellesch M."/>
            <person name="Goldberg J."/>
            <person name="Griggs A."/>
            <person name="Gujja S."/>
            <person name="Heilman E."/>
            <person name="Heiman D."/>
            <person name="Howarth C."/>
            <person name="Mehta T."/>
            <person name="Neiman D."/>
            <person name="Pearson M."/>
            <person name="Roberts A."/>
            <person name="Saif S."/>
            <person name="Shea T."/>
            <person name="Shenoy N."/>
            <person name="Sisk P."/>
            <person name="Stolte C."/>
            <person name="Sykes S."/>
            <person name="White J."/>
            <person name="Yandava C."/>
            <person name="Allen-Vercoe E."/>
            <person name="Sibley C."/>
            <person name="Ambrose C.E."/>
            <person name="Strauss J."/>
            <person name="Daigneault M."/>
            <person name="Haas B."/>
            <person name="Nusbaum C."/>
            <person name="Birren B."/>
        </authorList>
    </citation>
    <scope>NUCLEOTIDE SEQUENCE [LARGE SCALE GENOMIC DNA]</scope>
    <source>
        <strain evidence="3 4">3_1_6</strain>
    </source>
</reference>
<keyword evidence="4" id="KW-1185">Reference proteome</keyword>
<evidence type="ECO:0000259" key="2">
    <source>
        <dbReference type="Pfam" id="PF01558"/>
    </source>
</evidence>